<protein>
    <submittedName>
        <fullName evidence="2">Uncharacterized protein</fullName>
    </submittedName>
</protein>
<name>A0ABR3NHS9_9TELE</name>
<comment type="caution">
    <text evidence="2">The sequence shown here is derived from an EMBL/GenBank/DDBJ whole genome shotgun (WGS) entry which is preliminary data.</text>
</comment>
<dbReference type="Proteomes" id="UP001558613">
    <property type="component" value="Unassembled WGS sequence"/>
</dbReference>
<evidence type="ECO:0000313" key="3">
    <source>
        <dbReference type="Proteomes" id="UP001558613"/>
    </source>
</evidence>
<reference evidence="2 3" key="1">
    <citation type="submission" date="2023-09" db="EMBL/GenBank/DDBJ databases">
        <authorList>
            <person name="Wang M."/>
        </authorList>
    </citation>
    <scope>NUCLEOTIDE SEQUENCE [LARGE SCALE GENOMIC DNA]</scope>
    <source>
        <strain evidence="2">GT-2023</strain>
        <tissue evidence="2">Liver</tissue>
    </source>
</reference>
<accession>A0ABR3NHS9</accession>
<proteinExistence type="predicted"/>
<organism evidence="2 3">
    <name type="scientific">Cirrhinus molitorella</name>
    <name type="common">mud carp</name>
    <dbReference type="NCBI Taxonomy" id="172907"/>
    <lineage>
        <taxon>Eukaryota</taxon>
        <taxon>Metazoa</taxon>
        <taxon>Chordata</taxon>
        <taxon>Craniata</taxon>
        <taxon>Vertebrata</taxon>
        <taxon>Euteleostomi</taxon>
        <taxon>Actinopterygii</taxon>
        <taxon>Neopterygii</taxon>
        <taxon>Teleostei</taxon>
        <taxon>Ostariophysi</taxon>
        <taxon>Cypriniformes</taxon>
        <taxon>Cyprinidae</taxon>
        <taxon>Labeoninae</taxon>
        <taxon>Labeonini</taxon>
        <taxon>Cirrhinus</taxon>
    </lineage>
</organism>
<feature type="region of interest" description="Disordered" evidence="1">
    <location>
        <begin position="1"/>
        <end position="26"/>
    </location>
</feature>
<dbReference type="EMBL" id="JAYMGO010000004">
    <property type="protein sequence ID" value="KAL1276312.1"/>
    <property type="molecule type" value="Genomic_DNA"/>
</dbReference>
<evidence type="ECO:0000256" key="1">
    <source>
        <dbReference type="SAM" id="MobiDB-lite"/>
    </source>
</evidence>
<gene>
    <name evidence="2" type="ORF">QQF64_035935</name>
</gene>
<keyword evidence="3" id="KW-1185">Reference proteome</keyword>
<sequence>MPVQIAVPPSGSIPQRTLYSPPKPKIPDCTSDSEREFANMKLALDNLLGPYPKLTEKSKYHVLLEHLKLPEAQMIGQSCQHHPYLYSAAMHALQLQYQSEIAAILQSPDIKPNDSHSFQRFAL</sequence>
<evidence type="ECO:0000313" key="2">
    <source>
        <dbReference type="EMBL" id="KAL1276312.1"/>
    </source>
</evidence>